<dbReference type="EMBL" id="ML120409">
    <property type="protein sequence ID" value="RPA96959.1"/>
    <property type="molecule type" value="Genomic_DNA"/>
</dbReference>
<organism evidence="2 3">
    <name type="scientific">Choiromyces venosus 120613-1</name>
    <dbReference type="NCBI Taxonomy" id="1336337"/>
    <lineage>
        <taxon>Eukaryota</taxon>
        <taxon>Fungi</taxon>
        <taxon>Dikarya</taxon>
        <taxon>Ascomycota</taxon>
        <taxon>Pezizomycotina</taxon>
        <taxon>Pezizomycetes</taxon>
        <taxon>Pezizales</taxon>
        <taxon>Tuberaceae</taxon>
        <taxon>Choiromyces</taxon>
    </lineage>
</organism>
<protein>
    <submittedName>
        <fullName evidence="2">Uncharacterized protein</fullName>
    </submittedName>
</protein>
<dbReference type="Proteomes" id="UP000276215">
    <property type="component" value="Unassembled WGS sequence"/>
</dbReference>
<gene>
    <name evidence="2" type="ORF">L873DRAFT_1810448</name>
</gene>
<sequence length="60" mass="6677">MITWRSRAFKGDKGFQYSKASSFRPDLTPSHPPTSQILPQSATPRNLETHPSVTSLGKSF</sequence>
<name>A0A3N4JFB5_9PEZI</name>
<evidence type="ECO:0000313" key="3">
    <source>
        <dbReference type="Proteomes" id="UP000276215"/>
    </source>
</evidence>
<feature type="region of interest" description="Disordered" evidence="1">
    <location>
        <begin position="15"/>
        <end position="60"/>
    </location>
</feature>
<keyword evidence="3" id="KW-1185">Reference proteome</keyword>
<proteinExistence type="predicted"/>
<evidence type="ECO:0000313" key="2">
    <source>
        <dbReference type="EMBL" id="RPA96959.1"/>
    </source>
</evidence>
<reference evidence="2 3" key="1">
    <citation type="journal article" date="2018" name="Nat. Ecol. Evol.">
        <title>Pezizomycetes genomes reveal the molecular basis of ectomycorrhizal truffle lifestyle.</title>
        <authorList>
            <person name="Murat C."/>
            <person name="Payen T."/>
            <person name="Noel B."/>
            <person name="Kuo A."/>
            <person name="Morin E."/>
            <person name="Chen J."/>
            <person name="Kohler A."/>
            <person name="Krizsan K."/>
            <person name="Balestrini R."/>
            <person name="Da Silva C."/>
            <person name="Montanini B."/>
            <person name="Hainaut M."/>
            <person name="Levati E."/>
            <person name="Barry K.W."/>
            <person name="Belfiori B."/>
            <person name="Cichocki N."/>
            <person name="Clum A."/>
            <person name="Dockter R.B."/>
            <person name="Fauchery L."/>
            <person name="Guy J."/>
            <person name="Iotti M."/>
            <person name="Le Tacon F."/>
            <person name="Lindquist E.A."/>
            <person name="Lipzen A."/>
            <person name="Malagnac F."/>
            <person name="Mello A."/>
            <person name="Molinier V."/>
            <person name="Miyauchi S."/>
            <person name="Poulain J."/>
            <person name="Riccioni C."/>
            <person name="Rubini A."/>
            <person name="Sitrit Y."/>
            <person name="Splivallo R."/>
            <person name="Traeger S."/>
            <person name="Wang M."/>
            <person name="Zifcakova L."/>
            <person name="Wipf D."/>
            <person name="Zambonelli A."/>
            <person name="Paolocci F."/>
            <person name="Nowrousian M."/>
            <person name="Ottonello S."/>
            <person name="Baldrian P."/>
            <person name="Spatafora J.W."/>
            <person name="Henrissat B."/>
            <person name="Nagy L.G."/>
            <person name="Aury J.M."/>
            <person name="Wincker P."/>
            <person name="Grigoriev I.V."/>
            <person name="Bonfante P."/>
            <person name="Martin F.M."/>
        </authorList>
    </citation>
    <scope>NUCLEOTIDE SEQUENCE [LARGE SCALE GENOMIC DNA]</scope>
    <source>
        <strain evidence="2 3">120613-1</strain>
    </source>
</reference>
<feature type="compositionally biased region" description="Polar residues" evidence="1">
    <location>
        <begin position="33"/>
        <end position="60"/>
    </location>
</feature>
<accession>A0A3N4JFB5</accession>
<evidence type="ECO:0000256" key="1">
    <source>
        <dbReference type="SAM" id="MobiDB-lite"/>
    </source>
</evidence>
<dbReference type="AlphaFoldDB" id="A0A3N4JFB5"/>